<comment type="caution">
    <text evidence="2">The sequence shown here is derived from an EMBL/GenBank/DDBJ whole genome shotgun (WGS) entry which is preliminary data.</text>
</comment>
<dbReference type="Pfam" id="PF00534">
    <property type="entry name" value="Glycos_transf_1"/>
    <property type="match status" value="1"/>
</dbReference>
<dbReference type="SUPFAM" id="SSF53756">
    <property type="entry name" value="UDP-Glycosyltransferase/glycogen phosphorylase"/>
    <property type="match status" value="1"/>
</dbReference>
<gene>
    <name evidence="2" type="ORF">S01H1_13301</name>
</gene>
<dbReference type="InterPro" id="IPR001296">
    <property type="entry name" value="Glyco_trans_1"/>
</dbReference>
<dbReference type="PANTHER" id="PTHR12526:SF630">
    <property type="entry name" value="GLYCOSYLTRANSFERASE"/>
    <property type="match status" value="1"/>
</dbReference>
<dbReference type="AlphaFoldDB" id="X0TFF3"/>
<proteinExistence type="predicted"/>
<reference evidence="2" key="1">
    <citation type="journal article" date="2014" name="Front. Microbiol.">
        <title>High frequency of phylogenetically diverse reductive dehalogenase-homologous genes in deep subseafloor sedimentary metagenomes.</title>
        <authorList>
            <person name="Kawai M."/>
            <person name="Futagami T."/>
            <person name="Toyoda A."/>
            <person name="Takaki Y."/>
            <person name="Nishi S."/>
            <person name="Hori S."/>
            <person name="Arai W."/>
            <person name="Tsubouchi T."/>
            <person name="Morono Y."/>
            <person name="Uchiyama I."/>
            <person name="Ito T."/>
            <person name="Fujiyama A."/>
            <person name="Inagaki F."/>
            <person name="Takami H."/>
        </authorList>
    </citation>
    <scope>NUCLEOTIDE SEQUENCE</scope>
    <source>
        <strain evidence="2">Expedition CK06-06</strain>
    </source>
</reference>
<evidence type="ECO:0000313" key="2">
    <source>
        <dbReference type="EMBL" id="GAF74800.1"/>
    </source>
</evidence>
<dbReference type="GO" id="GO:0016757">
    <property type="term" value="F:glycosyltransferase activity"/>
    <property type="evidence" value="ECO:0007669"/>
    <property type="project" value="InterPro"/>
</dbReference>
<dbReference type="PANTHER" id="PTHR12526">
    <property type="entry name" value="GLYCOSYLTRANSFERASE"/>
    <property type="match status" value="1"/>
</dbReference>
<organism evidence="2">
    <name type="scientific">marine sediment metagenome</name>
    <dbReference type="NCBI Taxonomy" id="412755"/>
    <lineage>
        <taxon>unclassified sequences</taxon>
        <taxon>metagenomes</taxon>
        <taxon>ecological metagenomes</taxon>
    </lineage>
</organism>
<accession>X0TFF3</accession>
<sequence>PINLKLINQKLIAPKPFKFDYILAVGRLSRSKGFDILIKSFAKSDLKSIVKLVILGEGKERDNLEKLIVKLDLENQVLLFGKVDNPFIYMKYAKFFILSSRYEGFANVLLEALACGTPVIATDCKTGTSEIIENGENGILVPVADEEALKVAMEKLFNDRELYKRLKTNTRRSVERFDVDNIVKEWKKLFE</sequence>
<feature type="non-terminal residue" evidence="2">
    <location>
        <position position="1"/>
    </location>
</feature>
<name>X0TFF3_9ZZZZ</name>
<protein>
    <recommendedName>
        <fullName evidence="1">Glycosyl transferase family 1 domain-containing protein</fullName>
    </recommendedName>
</protein>
<feature type="domain" description="Glycosyl transferase family 1" evidence="1">
    <location>
        <begin position="18"/>
        <end position="172"/>
    </location>
</feature>
<dbReference type="Gene3D" id="3.40.50.2000">
    <property type="entry name" value="Glycogen Phosphorylase B"/>
    <property type="match status" value="2"/>
</dbReference>
<dbReference type="EMBL" id="BARS01006866">
    <property type="protein sequence ID" value="GAF74800.1"/>
    <property type="molecule type" value="Genomic_DNA"/>
</dbReference>
<evidence type="ECO:0000259" key="1">
    <source>
        <dbReference type="Pfam" id="PF00534"/>
    </source>
</evidence>